<feature type="transmembrane region" description="Helical" evidence="1">
    <location>
        <begin position="58"/>
        <end position="88"/>
    </location>
</feature>
<sequence>MGKILLPIAANEKALTFLFLAVVVAGLFINPLILLVPVLMLAFMSGYKGLWSGKPSSLFCFCLSALVTVWAMSILAVGFAAWCLMAGFEDGMNPMYQGNGPRWDDETITDPLGIGDASNIDYYA</sequence>
<evidence type="ECO:0000256" key="1">
    <source>
        <dbReference type="SAM" id="Phobius"/>
    </source>
</evidence>
<feature type="transmembrane region" description="Helical" evidence="1">
    <location>
        <begin position="15"/>
        <end position="46"/>
    </location>
</feature>
<keyword evidence="1" id="KW-0472">Membrane</keyword>
<keyword evidence="1" id="KW-1133">Transmembrane helix</keyword>
<keyword evidence="3" id="KW-1185">Reference proteome</keyword>
<dbReference type="EMBL" id="CP100390">
    <property type="protein sequence ID" value="UZE94406.1"/>
    <property type="molecule type" value="Genomic_DNA"/>
</dbReference>
<evidence type="ECO:0000313" key="2">
    <source>
        <dbReference type="EMBL" id="UZE94406.1"/>
    </source>
</evidence>
<keyword evidence="1" id="KW-0812">Transmembrane</keyword>
<organism evidence="2 3">
    <name type="scientific">Alkalimarinus alittae</name>
    <dbReference type="NCBI Taxonomy" id="2961619"/>
    <lineage>
        <taxon>Bacteria</taxon>
        <taxon>Pseudomonadati</taxon>
        <taxon>Pseudomonadota</taxon>
        <taxon>Gammaproteobacteria</taxon>
        <taxon>Alteromonadales</taxon>
        <taxon>Alteromonadaceae</taxon>
        <taxon>Alkalimarinus</taxon>
    </lineage>
</organism>
<dbReference type="Proteomes" id="UP001163739">
    <property type="component" value="Chromosome"/>
</dbReference>
<proteinExistence type="predicted"/>
<evidence type="ECO:0000313" key="3">
    <source>
        <dbReference type="Proteomes" id="UP001163739"/>
    </source>
</evidence>
<name>A0ABY6MX50_9ALTE</name>
<reference evidence="2" key="1">
    <citation type="submission" date="2022-06" db="EMBL/GenBank/DDBJ databases">
        <title>Alkalimarinus sp. nov., isolated from gut of a Alitta virens.</title>
        <authorList>
            <person name="Yang A.I."/>
            <person name="Shin N.-R."/>
        </authorList>
    </citation>
    <scope>NUCLEOTIDE SEQUENCE</scope>
    <source>
        <strain evidence="2">A2M4</strain>
    </source>
</reference>
<protein>
    <submittedName>
        <fullName evidence="2">Uncharacterized protein</fullName>
    </submittedName>
</protein>
<dbReference type="RefSeq" id="WP_265045901.1">
    <property type="nucleotide sequence ID" value="NZ_CP100390.1"/>
</dbReference>
<gene>
    <name evidence="2" type="ORF">NKI27_09890</name>
</gene>
<accession>A0ABY6MX50</accession>